<sequence>SLSPPSLPSFPPSFSPLRVPTLVMSMLAGIDSTTPEVAQHFVALIMDNEPDPKPADSEQRPPINGQAAAAAHFLCQNAAAERVPEIVINMAGNDDVEKAAAGAAAAAGGAPPPAAPGAALARRQPRPRIKVTKKLPTSLPGRAWAQIKRPWKCFKKFSYWIMDGDGHWWNRWFDKWFKRTPLMYEDAFDSVMRAKTGIWRKECAGIPKIGRLSNDTKRRRTRSDPKPAAASDPEAPKIDTAGDPVVPKVDADPEAPEPAGASDPVVPRPASDPGAPDIDPAEASLARQNPLPGFPLDKIRQVSIEYTGMQMEICAAECARWSQCKKERAKEREAEGMEREKERLDMRKRTTAITEWLVDKRKEEREKTVVEYNKEKGGEVKVKKDGKKRKGRGTDDETERLLVDEDVERGESGGGGVPAEQVDEDRNHQGRSSGDEQGNKEDAIPAVGPEESAVRKEEKTKEKKEDEESRKKFLRKKLGKALLAKEEKKEEKEKEKENPAAMSPLLIQIVDEINNSNGGVDTRSIGSSKSSMMSPR</sequence>
<protein>
    <submittedName>
        <fullName evidence="2">Uncharacterized protein</fullName>
    </submittedName>
</protein>
<feature type="region of interest" description="Disordered" evidence="1">
    <location>
        <begin position="103"/>
        <end position="124"/>
    </location>
</feature>
<evidence type="ECO:0000313" key="3">
    <source>
        <dbReference type="Proteomes" id="UP001432322"/>
    </source>
</evidence>
<feature type="compositionally biased region" description="Basic and acidic residues" evidence="1">
    <location>
        <begin position="452"/>
        <end position="471"/>
    </location>
</feature>
<feature type="non-terminal residue" evidence="2">
    <location>
        <position position="1"/>
    </location>
</feature>
<organism evidence="2 3">
    <name type="scientific">Pristionchus fissidentatus</name>
    <dbReference type="NCBI Taxonomy" id="1538716"/>
    <lineage>
        <taxon>Eukaryota</taxon>
        <taxon>Metazoa</taxon>
        <taxon>Ecdysozoa</taxon>
        <taxon>Nematoda</taxon>
        <taxon>Chromadorea</taxon>
        <taxon>Rhabditida</taxon>
        <taxon>Rhabditina</taxon>
        <taxon>Diplogasteromorpha</taxon>
        <taxon>Diplogasteroidea</taxon>
        <taxon>Neodiplogasteridae</taxon>
        <taxon>Pristionchus</taxon>
    </lineage>
</organism>
<name>A0AAV5VSQ2_9BILA</name>
<gene>
    <name evidence="2" type="ORF">PFISCL1PPCAC_12888</name>
</gene>
<proteinExistence type="predicted"/>
<evidence type="ECO:0000256" key="1">
    <source>
        <dbReference type="SAM" id="MobiDB-lite"/>
    </source>
</evidence>
<feature type="compositionally biased region" description="Basic and acidic residues" evidence="1">
    <location>
        <begin position="424"/>
        <end position="443"/>
    </location>
</feature>
<reference evidence="2" key="1">
    <citation type="submission" date="2023-10" db="EMBL/GenBank/DDBJ databases">
        <title>Genome assembly of Pristionchus species.</title>
        <authorList>
            <person name="Yoshida K."/>
            <person name="Sommer R.J."/>
        </authorList>
    </citation>
    <scope>NUCLEOTIDE SEQUENCE</scope>
    <source>
        <strain evidence="2">RS5133</strain>
    </source>
</reference>
<feature type="region of interest" description="Disordered" evidence="1">
    <location>
        <begin position="364"/>
        <end position="536"/>
    </location>
</feature>
<keyword evidence="3" id="KW-1185">Reference proteome</keyword>
<dbReference type="Proteomes" id="UP001432322">
    <property type="component" value="Unassembled WGS sequence"/>
</dbReference>
<feature type="compositionally biased region" description="Basic and acidic residues" evidence="1">
    <location>
        <begin position="364"/>
        <end position="383"/>
    </location>
</feature>
<accession>A0AAV5VSQ2</accession>
<comment type="caution">
    <text evidence="2">The sequence shown here is derived from an EMBL/GenBank/DDBJ whole genome shotgun (WGS) entry which is preliminary data.</text>
</comment>
<evidence type="ECO:0000313" key="2">
    <source>
        <dbReference type="EMBL" id="GMT21591.1"/>
    </source>
</evidence>
<dbReference type="AlphaFoldDB" id="A0AAV5VSQ2"/>
<feature type="compositionally biased region" description="Low complexity" evidence="1">
    <location>
        <begin position="524"/>
        <end position="536"/>
    </location>
</feature>
<feature type="region of interest" description="Disordered" evidence="1">
    <location>
        <begin position="210"/>
        <end position="295"/>
    </location>
</feature>
<dbReference type="EMBL" id="BTSY01000004">
    <property type="protein sequence ID" value="GMT21591.1"/>
    <property type="molecule type" value="Genomic_DNA"/>
</dbReference>
<feature type="compositionally biased region" description="Basic and acidic residues" evidence="1">
    <location>
        <begin position="483"/>
        <end position="498"/>
    </location>
</feature>
<feature type="compositionally biased region" description="Basic and acidic residues" evidence="1">
    <location>
        <begin position="392"/>
        <end position="403"/>
    </location>
</feature>